<evidence type="ECO:0000313" key="2">
    <source>
        <dbReference type="EMBL" id="JAD65983.1"/>
    </source>
</evidence>
<organism evidence="2">
    <name type="scientific">Arundo donax</name>
    <name type="common">Giant reed</name>
    <name type="synonym">Donax arundinaceus</name>
    <dbReference type="NCBI Taxonomy" id="35708"/>
    <lineage>
        <taxon>Eukaryota</taxon>
        <taxon>Viridiplantae</taxon>
        <taxon>Streptophyta</taxon>
        <taxon>Embryophyta</taxon>
        <taxon>Tracheophyta</taxon>
        <taxon>Spermatophyta</taxon>
        <taxon>Magnoliopsida</taxon>
        <taxon>Liliopsida</taxon>
        <taxon>Poales</taxon>
        <taxon>Poaceae</taxon>
        <taxon>PACMAD clade</taxon>
        <taxon>Arundinoideae</taxon>
        <taxon>Arundineae</taxon>
        <taxon>Arundo</taxon>
    </lineage>
</organism>
<reference evidence="2" key="1">
    <citation type="submission" date="2014-09" db="EMBL/GenBank/DDBJ databases">
        <authorList>
            <person name="Magalhaes I.L.F."/>
            <person name="Oliveira U."/>
            <person name="Santos F.R."/>
            <person name="Vidigal T.H.D.A."/>
            <person name="Brescovit A.D."/>
            <person name="Santos A.J."/>
        </authorList>
    </citation>
    <scope>NUCLEOTIDE SEQUENCE</scope>
    <source>
        <tissue evidence="2">Shoot tissue taken approximately 20 cm above the soil surface</tissue>
    </source>
</reference>
<reference evidence="2" key="2">
    <citation type="journal article" date="2015" name="Data Brief">
        <title>Shoot transcriptome of the giant reed, Arundo donax.</title>
        <authorList>
            <person name="Barrero R.A."/>
            <person name="Guerrero F.D."/>
            <person name="Moolhuijzen P."/>
            <person name="Goolsby J.A."/>
            <person name="Tidwell J."/>
            <person name="Bellgard S.E."/>
            <person name="Bellgard M.I."/>
        </authorList>
    </citation>
    <scope>NUCLEOTIDE SEQUENCE</scope>
    <source>
        <tissue evidence="2">Shoot tissue taken approximately 20 cm above the soil surface</tissue>
    </source>
</reference>
<evidence type="ECO:0000256" key="1">
    <source>
        <dbReference type="SAM" id="MobiDB-lite"/>
    </source>
</evidence>
<proteinExistence type="predicted"/>
<sequence>MTQASEVPTRRRRRVARLHGRASLGAGRGLRRAPGSGGET</sequence>
<dbReference type="AlphaFoldDB" id="A0A0A9BUV3"/>
<name>A0A0A9BUV3_ARUDO</name>
<feature type="region of interest" description="Disordered" evidence="1">
    <location>
        <begin position="1"/>
        <end position="40"/>
    </location>
</feature>
<protein>
    <submittedName>
        <fullName evidence="2">Uncharacterized protein</fullName>
    </submittedName>
</protein>
<accession>A0A0A9BUV3</accession>
<feature type="compositionally biased region" description="Basic residues" evidence="1">
    <location>
        <begin position="10"/>
        <end position="20"/>
    </location>
</feature>
<dbReference type="EMBL" id="GBRH01231912">
    <property type="protein sequence ID" value="JAD65983.1"/>
    <property type="molecule type" value="Transcribed_RNA"/>
</dbReference>